<proteinExistence type="predicted"/>
<evidence type="ECO:0000313" key="1">
    <source>
        <dbReference type="EMBL" id="QHT27960.1"/>
    </source>
</evidence>
<sequence>MIKLETIVSSLSNFKERPYKLPDGNKFTQRTAYQMKFEELEQIMSTSNTEIDEYVNTTMNITGNITTSLQDSIKIELESNNTSKISSTNYKSNNINNEIIFNEDEILDIPDVISCLFKKSQSQLHKKDYYLYGIKNKDSFYTSLVLLTQTNYIIKTKSEKNGIVVSFKRELGLKLETEFNQFDYKELKFKKNKMVTDLMNDHNLDFALQLSAIDYIKRDVCIININSKSYMYLKSYNINNLTPTPFYIVLNINGDYIPIMNSGGNHLFNYDTLKYIKDNFEKGTCEKPYKERLSVKLNNKLSNIKIPIKPENLHTETVDKEQPELNLKALSSYKLKELQEFAIKYNINIKKNGGNGKMKNKTKEELYNELSV</sequence>
<dbReference type="AlphaFoldDB" id="A0A6C0EHV2"/>
<name>A0A6C0EHV2_9ZZZZ</name>
<protein>
    <submittedName>
        <fullName evidence="1">Uncharacterized protein</fullName>
    </submittedName>
</protein>
<dbReference type="EMBL" id="MN738847">
    <property type="protein sequence ID" value="QHT27960.1"/>
    <property type="molecule type" value="Genomic_DNA"/>
</dbReference>
<accession>A0A6C0EHV2</accession>
<organism evidence="1">
    <name type="scientific">viral metagenome</name>
    <dbReference type="NCBI Taxonomy" id="1070528"/>
    <lineage>
        <taxon>unclassified sequences</taxon>
        <taxon>metagenomes</taxon>
        <taxon>organismal metagenomes</taxon>
    </lineage>
</organism>
<reference evidence="1" key="1">
    <citation type="journal article" date="2020" name="Nature">
        <title>Giant virus diversity and host interactions through global metagenomics.</title>
        <authorList>
            <person name="Schulz F."/>
            <person name="Roux S."/>
            <person name="Paez-Espino D."/>
            <person name="Jungbluth S."/>
            <person name="Walsh D.A."/>
            <person name="Denef V.J."/>
            <person name="McMahon K.D."/>
            <person name="Konstantinidis K.T."/>
            <person name="Eloe-Fadrosh E.A."/>
            <person name="Kyrpides N.C."/>
            <person name="Woyke T."/>
        </authorList>
    </citation>
    <scope>NUCLEOTIDE SEQUENCE</scope>
    <source>
        <strain evidence="1">GVMAG-M-3300000115-19</strain>
    </source>
</reference>